<reference evidence="2" key="4">
    <citation type="journal article" date="2023" name="Microbiol. Resour. Announc.">
        <title>Complete Genome Sequence of Vulcanisaeta souniana Strain IC-059, a Hyperthermophilic Archaeon Isolated from Hot Spring Water in Japan.</title>
        <authorList>
            <person name="Kato S."/>
            <person name="Itoh T."/>
            <person name="Wu L."/>
            <person name="Ma J."/>
            <person name="Ohkuma M."/>
        </authorList>
    </citation>
    <scope>NUCLEOTIDE SEQUENCE</scope>
    <source>
        <strain evidence="2">JCM 11219</strain>
    </source>
</reference>
<keyword evidence="1" id="KW-0812">Transmembrane</keyword>
<organism evidence="3 4">
    <name type="scientific">Vulcanisaeta souniana JCM 11219</name>
    <dbReference type="NCBI Taxonomy" id="1293586"/>
    <lineage>
        <taxon>Archaea</taxon>
        <taxon>Thermoproteota</taxon>
        <taxon>Thermoprotei</taxon>
        <taxon>Thermoproteales</taxon>
        <taxon>Thermoproteaceae</taxon>
        <taxon>Vulcanisaeta</taxon>
    </lineage>
</organism>
<dbReference type="EMBL" id="BMNM01000005">
    <property type="protein sequence ID" value="GGI78539.1"/>
    <property type="molecule type" value="Genomic_DNA"/>
</dbReference>
<sequence length="428" mass="46731">MTKPLNGLFSRYRSILNIRDVSLLIYSNIINNIVYNVTQFALTILGFDTMSVFGVALVYVLYALSSMARLFSGMVIDIFGRERKALVISNALIAMLYLIAFLVLTVMGINALSLVLVLIVIVIGMSLYTTMGTVRSALIKDLLGNDNEKITLYTSLNNTLRSIISVFSTVVSGYLLFLSIHITKYLILSSALLSIIALAPLTLMGYHGRATAGANVQVIKQGFVRFGESFKENTGFRAIILTVTVIYLLIISLDILSYSILSLYYNVALLAGIDSVFGYTGAIIGSMLTPRFRVGKLRVDYTILTAALIVGLGFGIIPMLIRSMIIAVPLLFMVNLIYNIFINAFFTVVGSTLISVVPRGEFRIVYSSAWVLFTASQIASAVIWAFIGSVTGAPKAMVIAMATGMITSLIFNMAYGKVSLEEEKDKKG</sequence>
<evidence type="ECO:0008006" key="6">
    <source>
        <dbReference type="Google" id="ProtNLM"/>
    </source>
</evidence>
<evidence type="ECO:0000313" key="5">
    <source>
        <dbReference type="Proteomes" id="UP001060771"/>
    </source>
</evidence>
<dbReference type="Proteomes" id="UP001060771">
    <property type="component" value="Chromosome"/>
</dbReference>
<feature type="transmembrane region" description="Helical" evidence="1">
    <location>
        <begin position="115"/>
        <end position="138"/>
    </location>
</feature>
<feature type="transmembrane region" description="Helical" evidence="1">
    <location>
        <begin position="159"/>
        <end position="180"/>
    </location>
</feature>
<feature type="transmembrane region" description="Helical" evidence="1">
    <location>
        <begin position="336"/>
        <end position="357"/>
    </location>
</feature>
<dbReference type="EMBL" id="AP026830">
    <property type="protein sequence ID" value="BDR93223.1"/>
    <property type="molecule type" value="Genomic_DNA"/>
</dbReference>
<keyword evidence="1" id="KW-0472">Membrane</keyword>
<evidence type="ECO:0000313" key="2">
    <source>
        <dbReference type="EMBL" id="BDR93223.1"/>
    </source>
</evidence>
<gene>
    <name evidence="3" type="ORF">GCM10007112_14240</name>
    <name evidence="2" type="ORF">Vsou_23160</name>
</gene>
<reference evidence="5" key="3">
    <citation type="submission" date="2022-09" db="EMBL/GenBank/DDBJ databases">
        <title>Complete genome sequence of Vulcanisaeta souniana.</title>
        <authorList>
            <person name="Kato S."/>
            <person name="Itoh T."/>
            <person name="Ohkuma M."/>
        </authorList>
    </citation>
    <scope>NUCLEOTIDE SEQUENCE [LARGE SCALE GENOMIC DNA]</scope>
    <source>
        <strain evidence="5">JCM 11219</strain>
    </source>
</reference>
<dbReference type="Gene3D" id="1.20.1250.20">
    <property type="entry name" value="MFS general substrate transporter like domains"/>
    <property type="match status" value="1"/>
</dbReference>
<dbReference type="SUPFAM" id="SSF103473">
    <property type="entry name" value="MFS general substrate transporter"/>
    <property type="match status" value="1"/>
</dbReference>
<reference evidence="3" key="1">
    <citation type="journal article" date="2014" name="Int. J. Syst. Evol. Microbiol.">
        <title>Complete genome sequence of Corynebacterium casei LMG S-19264T (=DSM 44701T), isolated from a smear-ripened cheese.</title>
        <authorList>
            <consortium name="US DOE Joint Genome Institute (JGI-PGF)"/>
            <person name="Walter F."/>
            <person name="Albersmeier A."/>
            <person name="Kalinowski J."/>
            <person name="Ruckert C."/>
        </authorList>
    </citation>
    <scope>NUCLEOTIDE SEQUENCE</scope>
    <source>
        <strain evidence="3">JCM 11219</strain>
    </source>
</reference>
<feature type="transmembrane region" description="Helical" evidence="1">
    <location>
        <begin position="238"/>
        <end position="261"/>
    </location>
</feature>
<protein>
    <recommendedName>
        <fullName evidence="6">MFS transporter</fullName>
    </recommendedName>
</protein>
<feature type="transmembrane region" description="Helical" evidence="1">
    <location>
        <begin position="186"/>
        <end position="206"/>
    </location>
</feature>
<proteinExistence type="predicted"/>
<dbReference type="InterPro" id="IPR036259">
    <property type="entry name" value="MFS_trans_sf"/>
</dbReference>
<evidence type="ECO:0000313" key="4">
    <source>
        <dbReference type="Proteomes" id="UP000657075"/>
    </source>
</evidence>
<feature type="transmembrane region" description="Helical" evidence="1">
    <location>
        <begin position="396"/>
        <end position="415"/>
    </location>
</feature>
<dbReference type="OrthoDB" id="380042at2157"/>
<evidence type="ECO:0000256" key="1">
    <source>
        <dbReference type="SAM" id="Phobius"/>
    </source>
</evidence>
<dbReference type="GeneID" id="76207858"/>
<dbReference type="AlphaFoldDB" id="A0A830E9V4"/>
<reference evidence="3" key="2">
    <citation type="submission" date="2020-09" db="EMBL/GenBank/DDBJ databases">
        <authorList>
            <person name="Sun Q."/>
            <person name="Ohkuma M."/>
        </authorList>
    </citation>
    <scope>NUCLEOTIDE SEQUENCE</scope>
    <source>
        <strain evidence="3">JCM 11219</strain>
    </source>
</reference>
<feature type="transmembrane region" description="Helical" evidence="1">
    <location>
        <begin position="21"/>
        <end position="38"/>
    </location>
</feature>
<dbReference type="Proteomes" id="UP000657075">
    <property type="component" value="Unassembled WGS sequence"/>
</dbReference>
<name>A0A830E9V4_9CREN</name>
<feature type="transmembrane region" description="Helical" evidence="1">
    <location>
        <begin position="44"/>
        <end position="64"/>
    </location>
</feature>
<feature type="transmembrane region" description="Helical" evidence="1">
    <location>
        <begin position="85"/>
        <end position="109"/>
    </location>
</feature>
<keyword evidence="5" id="KW-1185">Reference proteome</keyword>
<dbReference type="RefSeq" id="WP_188603318.1">
    <property type="nucleotide sequence ID" value="NZ_AP026830.1"/>
</dbReference>
<keyword evidence="1" id="KW-1133">Transmembrane helix</keyword>
<accession>A0A830E9V4</accession>
<feature type="transmembrane region" description="Helical" evidence="1">
    <location>
        <begin position="369"/>
        <end position="390"/>
    </location>
</feature>
<evidence type="ECO:0000313" key="3">
    <source>
        <dbReference type="EMBL" id="GGI78539.1"/>
    </source>
</evidence>
<feature type="transmembrane region" description="Helical" evidence="1">
    <location>
        <begin position="301"/>
        <end position="321"/>
    </location>
</feature>
<feature type="transmembrane region" description="Helical" evidence="1">
    <location>
        <begin position="267"/>
        <end position="289"/>
    </location>
</feature>